<evidence type="ECO:0000313" key="1">
    <source>
        <dbReference type="EMBL" id="KIJ59206.1"/>
    </source>
</evidence>
<dbReference type="EMBL" id="KN839894">
    <property type="protein sequence ID" value="KIJ59206.1"/>
    <property type="molecule type" value="Genomic_DNA"/>
</dbReference>
<protein>
    <submittedName>
        <fullName evidence="1">Uncharacterized protein</fullName>
    </submittedName>
</protein>
<keyword evidence="2" id="KW-1185">Reference proteome</keyword>
<dbReference type="Proteomes" id="UP000053820">
    <property type="component" value="Unassembled WGS sequence"/>
</dbReference>
<name>A0A0C9W8A1_9AGAM</name>
<dbReference type="AlphaFoldDB" id="A0A0C9W8A1"/>
<organism evidence="1 2">
    <name type="scientific">Hydnomerulius pinastri MD-312</name>
    <dbReference type="NCBI Taxonomy" id="994086"/>
    <lineage>
        <taxon>Eukaryota</taxon>
        <taxon>Fungi</taxon>
        <taxon>Dikarya</taxon>
        <taxon>Basidiomycota</taxon>
        <taxon>Agaricomycotina</taxon>
        <taxon>Agaricomycetes</taxon>
        <taxon>Agaricomycetidae</taxon>
        <taxon>Boletales</taxon>
        <taxon>Boletales incertae sedis</taxon>
        <taxon>Leucogyrophana</taxon>
    </lineage>
</organism>
<dbReference type="HOGENOM" id="CLU_3019874_0_0_1"/>
<proteinExistence type="predicted"/>
<accession>A0A0C9W8A1</accession>
<reference evidence="1 2" key="1">
    <citation type="submission" date="2014-04" db="EMBL/GenBank/DDBJ databases">
        <title>Evolutionary Origins and Diversification of the Mycorrhizal Mutualists.</title>
        <authorList>
            <consortium name="DOE Joint Genome Institute"/>
            <consortium name="Mycorrhizal Genomics Consortium"/>
            <person name="Kohler A."/>
            <person name="Kuo A."/>
            <person name="Nagy L.G."/>
            <person name="Floudas D."/>
            <person name="Copeland A."/>
            <person name="Barry K.W."/>
            <person name="Cichocki N."/>
            <person name="Veneault-Fourrey C."/>
            <person name="LaButti K."/>
            <person name="Lindquist E.A."/>
            <person name="Lipzen A."/>
            <person name="Lundell T."/>
            <person name="Morin E."/>
            <person name="Murat C."/>
            <person name="Riley R."/>
            <person name="Ohm R."/>
            <person name="Sun H."/>
            <person name="Tunlid A."/>
            <person name="Henrissat B."/>
            <person name="Grigoriev I.V."/>
            <person name="Hibbett D.S."/>
            <person name="Martin F."/>
        </authorList>
    </citation>
    <scope>NUCLEOTIDE SEQUENCE [LARGE SCALE GENOMIC DNA]</scope>
    <source>
        <strain evidence="1 2">MD-312</strain>
    </source>
</reference>
<evidence type="ECO:0000313" key="2">
    <source>
        <dbReference type="Proteomes" id="UP000053820"/>
    </source>
</evidence>
<feature type="non-terminal residue" evidence="1">
    <location>
        <position position="1"/>
    </location>
</feature>
<sequence>DTIPSSPTPRFAHDDLVPDFIADFVSVALPVRILRKVSLPQMQRCVCCSHQASGYW</sequence>
<gene>
    <name evidence="1" type="ORF">HYDPIDRAFT_118815</name>
</gene>